<dbReference type="Gene3D" id="3.10.580.10">
    <property type="entry name" value="CBS-domain"/>
    <property type="match status" value="1"/>
</dbReference>
<proteinExistence type="predicted"/>
<dbReference type="EC" id="1.1.1.205" evidence="5"/>
<dbReference type="PANTHER" id="PTHR43080:SF2">
    <property type="entry name" value="CBS DOMAIN-CONTAINING PROTEIN"/>
    <property type="match status" value="1"/>
</dbReference>
<dbReference type="Proteomes" id="UP000177010">
    <property type="component" value="Unassembled WGS sequence"/>
</dbReference>
<dbReference type="InterPro" id="IPR051257">
    <property type="entry name" value="Diverse_CBS-Domain"/>
</dbReference>
<evidence type="ECO:0000256" key="1">
    <source>
        <dbReference type="ARBA" id="ARBA00023122"/>
    </source>
</evidence>
<dbReference type="SMART" id="SM00116">
    <property type="entry name" value="CBS"/>
    <property type="match status" value="2"/>
</dbReference>
<dbReference type="Gene3D" id="3.30.70.260">
    <property type="match status" value="1"/>
</dbReference>
<feature type="domain" description="ACT" evidence="4">
    <location>
        <begin position="143"/>
        <end position="216"/>
    </location>
</feature>
<dbReference type="PANTHER" id="PTHR43080">
    <property type="entry name" value="CBS DOMAIN-CONTAINING PROTEIN CBSX3, MITOCHONDRIAL"/>
    <property type="match status" value="1"/>
</dbReference>
<evidence type="ECO:0000313" key="5">
    <source>
        <dbReference type="EMBL" id="OFA11408.1"/>
    </source>
</evidence>
<dbReference type="PROSITE" id="PS51371">
    <property type="entry name" value="CBS"/>
    <property type="match status" value="2"/>
</dbReference>
<dbReference type="Pfam" id="PF01842">
    <property type="entry name" value="ACT"/>
    <property type="match status" value="1"/>
</dbReference>
<feature type="domain" description="CBS" evidence="3">
    <location>
        <begin position="7"/>
        <end position="63"/>
    </location>
</feature>
<dbReference type="SUPFAM" id="SSF55021">
    <property type="entry name" value="ACT-like"/>
    <property type="match status" value="1"/>
</dbReference>
<evidence type="ECO:0000259" key="3">
    <source>
        <dbReference type="PROSITE" id="PS51371"/>
    </source>
</evidence>
<reference evidence="5 6" key="1">
    <citation type="submission" date="2016-09" db="EMBL/GenBank/DDBJ databases">
        <title>Genome Sequence of Lactobacillus sunkii Strain CG01.</title>
        <authorList>
            <person name="Poehlein A."/>
            <person name="Gabris C."/>
            <person name="Bengelsdorf F.R."/>
            <person name="Duerre P."/>
            <person name="Daniel R."/>
        </authorList>
    </citation>
    <scope>NUCLEOTIDE SEQUENCE [LARGE SCALE GENOMIC DNA]</scope>
    <source>
        <strain evidence="5 6">CG_D</strain>
    </source>
</reference>
<dbReference type="GO" id="GO:0003938">
    <property type="term" value="F:IMP dehydrogenase activity"/>
    <property type="evidence" value="ECO:0007669"/>
    <property type="project" value="UniProtKB-EC"/>
</dbReference>
<dbReference type="AlphaFoldDB" id="A0A1E7XEF7"/>
<dbReference type="STRING" id="481719.LASUN_10170"/>
<dbReference type="PROSITE" id="PS51671">
    <property type="entry name" value="ACT"/>
    <property type="match status" value="1"/>
</dbReference>
<sequence length="216" mass="23932">MSVRDFMSTNVITVPPETKVSVAVNMMKENNIHRLPVISDGQLVGLVTQGTIQAASPSKATSLSIYEYNYLLNKMTVKEVMETTVRTIEADDFLEDAIHEMRKYQVGVLPVTDQGDVVGIITNNDILDAFLDVTDYNEDGTVVQVFIPKDRPGVIFDIGKIMAENDLNIQTLMVTHQGTTKVVEIHVDKEDGVSVASKLREAGFDAKEATHYKKVE</sequence>
<gene>
    <name evidence="5" type="primary">guaB</name>
    <name evidence="5" type="ORF">LASUN_10170</name>
</gene>
<protein>
    <submittedName>
        <fullName evidence="5">Inosine-5'-monophosphate dehydrogenase</fullName>
        <ecNumber evidence="5">1.1.1.205</ecNumber>
    </submittedName>
</protein>
<evidence type="ECO:0000259" key="4">
    <source>
        <dbReference type="PROSITE" id="PS51671"/>
    </source>
</evidence>
<dbReference type="InterPro" id="IPR045865">
    <property type="entry name" value="ACT-like_dom_sf"/>
</dbReference>
<comment type="caution">
    <text evidence="5">The sequence shown here is derived from an EMBL/GenBank/DDBJ whole genome shotgun (WGS) entry which is preliminary data.</text>
</comment>
<dbReference type="CDD" id="cd04584">
    <property type="entry name" value="CBS_pair_AcuB_like"/>
    <property type="match status" value="1"/>
</dbReference>
<feature type="domain" description="CBS" evidence="3">
    <location>
        <begin position="81"/>
        <end position="136"/>
    </location>
</feature>
<name>A0A1E7XEF7_9LACO</name>
<dbReference type="RefSeq" id="WP_070367629.1">
    <property type="nucleotide sequence ID" value="NZ_JAZHVW010000001.1"/>
</dbReference>
<keyword evidence="5" id="KW-0560">Oxidoreductase</keyword>
<dbReference type="InterPro" id="IPR000644">
    <property type="entry name" value="CBS_dom"/>
</dbReference>
<dbReference type="SUPFAM" id="SSF54631">
    <property type="entry name" value="CBS-domain pair"/>
    <property type="match status" value="1"/>
</dbReference>
<dbReference type="Pfam" id="PF00571">
    <property type="entry name" value="CBS"/>
    <property type="match status" value="2"/>
</dbReference>
<evidence type="ECO:0000313" key="6">
    <source>
        <dbReference type="Proteomes" id="UP000177010"/>
    </source>
</evidence>
<keyword evidence="1 2" id="KW-0129">CBS domain</keyword>
<dbReference type="EMBL" id="MIQE01000010">
    <property type="protein sequence ID" value="OFA11408.1"/>
    <property type="molecule type" value="Genomic_DNA"/>
</dbReference>
<dbReference type="InterPro" id="IPR002912">
    <property type="entry name" value="ACT_dom"/>
</dbReference>
<accession>A0A1E7XEF7</accession>
<dbReference type="InterPro" id="IPR046342">
    <property type="entry name" value="CBS_dom_sf"/>
</dbReference>
<evidence type="ECO:0000256" key="2">
    <source>
        <dbReference type="PROSITE-ProRule" id="PRU00703"/>
    </source>
</evidence>
<organism evidence="5 6">
    <name type="scientific">Lentilactobacillus sunkii</name>
    <dbReference type="NCBI Taxonomy" id="481719"/>
    <lineage>
        <taxon>Bacteria</taxon>
        <taxon>Bacillati</taxon>
        <taxon>Bacillota</taxon>
        <taxon>Bacilli</taxon>
        <taxon>Lactobacillales</taxon>
        <taxon>Lactobacillaceae</taxon>
        <taxon>Lentilactobacillus</taxon>
    </lineage>
</organism>